<dbReference type="Pfam" id="PF13174">
    <property type="entry name" value="TPR_6"/>
    <property type="match status" value="1"/>
</dbReference>
<evidence type="ECO:0000256" key="3">
    <source>
        <dbReference type="PROSITE-ProRule" id="PRU00339"/>
    </source>
</evidence>
<evidence type="ECO:0000256" key="5">
    <source>
        <dbReference type="SAM" id="MobiDB-lite"/>
    </source>
</evidence>
<feature type="region of interest" description="Disordered" evidence="5">
    <location>
        <begin position="377"/>
        <end position="401"/>
    </location>
</feature>
<gene>
    <name evidence="6" type="ORF">AYI69_g4343</name>
</gene>
<feature type="compositionally biased region" description="Polar residues" evidence="5">
    <location>
        <begin position="1942"/>
        <end position="1962"/>
    </location>
</feature>
<organism evidence="6 7">
    <name type="scientific">Smittium culicis</name>
    <dbReference type="NCBI Taxonomy" id="133412"/>
    <lineage>
        <taxon>Eukaryota</taxon>
        <taxon>Fungi</taxon>
        <taxon>Fungi incertae sedis</taxon>
        <taxon>Zoopagomycota</taxon>
        <taxon>Kickxellomycotina</taxon>
        <taxon>Harpellomycetes</taxon>
        <taxon>Harpellales</taxon>
        <taxon>Legeriomycetaceae</taxon>
        <taxon>Smittium</taxon>
    </lineage>
</organism>
<evidence type="ECO:0000256" key="4">
    <source>
        <dbReference type="SAM" id="Coils"/>
    </source>
</evidence>
<dbReference type="GO" id="GO:0016593">
    <property type="term" value="C:Cdc73/Paf1 complex"/>
    <property type="evidence" value="ECO:0007669"/>
    <property type="project" value="TreeGrafter"/>
</dbReference>
<feature type="repeat" description="TPR" evidence="3">
    <location>
        <begin position="1119"/>
        <end position="1152"/>
    </location>
</feature>
<dbReference type="InterPro" id="IPR019734">
    <property type="entry name" value="TPR_rpt"/>
</dbReference>
<keyword evidence="2 3" id="KW-0802">TPR repeat</keyword>
<dbReference type="PANTHER" id="PTHR14027">
    <property type="entry name" value="RNA POLYMERASE-ASSOCIATED PROTEIN CTR9"/>
    <property type="match status" value="1"/>
</dbReference>
<proteinExistence type="predicted"/>
<feature type="repeat" description="TPR" evidence="3">
    <location>
        <begin position="882"/>
        <end position="915"/>
    </location>
</feature>
<evidence type="ECO:0000313" key="7">
    <source>
        <dbReference type="Proteomes" id="UP000187429"/>
    </source>
</evidence>
<feature type="region of interest" description="Disordered" evidence="5">
    <location>
        <begin position="13"/>
        <end position="39"/>
    </location>
</feature>
<feature type="coiled-coil region" evidence="4">
    <location>
        <begin position="232"/>
        <end position="322"/>
    </location>
</feature>
<dbReference type="Proteomes" id="UP000187429">
    <property type="component" value="Unassembled WGS sequence"/>
</dbReference>
<dbReference type="SMART" id="SM00028">
    <property type="entry name" value="TPR"/>
    <property type="match status" value="8"/>
</dbReference>
<sequence length="2131" mass="236570">MIQTLRMPSIYNTSVNKNGQTEKRLHTSNANKRNAVLPSISNSNSESIYLNNTSSALPIPRRSRLPTNHSSNFSSKTLSIPSRNYFTKSTSPKNDSSTNKPHSTSPKPALYSSTRDSLNQNSTPSKLPITKNRPLENGTTNNLKLSNYAQVKHGQSFKGETSSIRNSLFEASTNTSECISKGLLPNIKNVQDTPNINRADKTKRFTFEKEKNNYFLTKTKISPAREAVREAAKNDSVQNSLLTKKIENLERKVKSLESQLKTHLNLINDLEKINNSLINEAYTQLVTNNDLLDANEKHEKKIKQLGSELSKYKQNSSKQEKEMTLLTSKISSLSTKKNLGSNKFGLCQFNTSHLSEISSMDYPFTYKPTFSKSEPFLSGSLSKSESSISSTSLRNPSRRPYSALLPDELPSANSFSPGPCSFHFSTLTFSPSPSCSNCQNSGYCNYGASSSKEADGFSSGNKCKNCVKLAESIDSLAIDIDFYKSSNQDLSQKLRNAVEKHNELVDIFSKNSHHSLYASPLFPYSVPMLSPQARVIEIPLDGSENVLEIDCSQLPESSFDICEVLDQEKSHIKFYLIFALEYYRQGKLDEAILLLKRGLSKDTLSDVLIKLPLINCLANIYIQKGKYLFAHDSNRNSSLKNSSEIDSLYDSFNSTQADIKSGKDAFFQLAAALFKEADRISPDNLTTLLGKAILHLANNLFDLAYPLFSAVLSKDHRSIPALLGIAKVQYYKHLYSASLSSFQSILKISPNSTPDPRLGMAMCFSKLGNPHLAKLCLQRSIQMNSKNITAKILLSTILFNEAKDILTNSPSSIAQDTSIYKNLTDLINHSMSLLKDSYKCSPLNPSLLLLLAERFFLQNKLDLSKSFSKKAFLLTDSPEIQSVAQYYLARIYHSSSNFSRAIELYQKSLSFHPSNPLSRFGLGKIQIYNSEMAAAVSTFQNLLTRFPSCIEVIDSLAYLHSKLSNQKAQAIEYYELEINAILNNGRPNFSGSSTDNLDLFSDPFLFLQCASLSESISISKAKSYYISAKSILNNLCKDNKLKISLSKKYSLSEISNNIGVLHLLLNENELGLKELQYALLSLSSSTISTYDSAAADSINESSGSLSLNDSSQLPNLSDPTIRYNLARANESLGEFEKAKELYTQILDSYPNYIDAILRLSMISFQIEQNIDLAQTYVDSALKIDSSNVTSLLVQSELEFAKLDIKSGKKTLENILKNVDRHDLYALCSLGNFYLKSVRSDSHSIVLLKQSINHLSTPSHSSKAVPGLAVNEKGNLDALQSQYKSRVNSLTTYYKRACDFFRKCLALNPKFVAAASGFASIMAETGAFSEAKDLFLEIREAQASYSIDSGLIGFSGNTDNTLCLNTSSNSGLSSTTNPLPNTVATSSNSLVDSLSPSNLGFELPLILSGGPIEDSLLSVASNLAHIYSELGQYRSASNLYESCIKRAQLLTTNTKFNRTNIGNILFSRNLQLCFAKTLYTQARINKSIPTMQQALSNLNHLCNESIRLESSKLDDSLSKPNFVKSDLISNDLSNATQNLHHSESELNNNTDNINALPNVQYTSKDGASTASNNSTSKVVVNADYIPSDHSSEIPLLSVSNIDKATVLVDGCDPILLYNLALAKQNLAQMVSDLSIEQCTLEELESVLSGLKESNSVFVKLSKSKASLSNLADSIKSSPKSINLKNVTDVSKSITSRDTSRPSKEKVPSFLKFGIDSSMALYRANFGNFLFNSLESKIKKYTNNEEQKKLQAEASRKRRLESKKLLEEQNLAKIEEQRAKDEAILTETQIKNDRLRAEMSNADAAAAYYDEHSNSDGNGAYKNASLAGSGVDNDLGSKSNRLKKSVRKPKLEGRKLTNKLRKKTISNNQLDSNNVDSFNHDSEFRNSNPGFDNKNEYSSDDFGSKNQYANNEDNAFKKRRKDLLNKRRARRENNPPSGKRKIGYSSNNDFSNSDVGFKSNTSNSDDSKTVKPRKTVRRIQNPKRRNNISSDDKSSNDDTSKQYDFENAESKHLSKDFNSSEEDSRKSKNSQIKRIRDNTDDSSILKRPKKNKYSADDSPKSKPKFETKTHSISNYKPKSTKSSTKIYKPSKIINNEPDLGTNNPDYSENDLFGIDSELSSGLSSDLASDLSDF</sequence>
<accession>A0A1R1YF48</accession>
<feature type="compositionally biased region" description="Basic and acidic residues" evidence="5">
    <location>
        <begin position="1988"/>
        <end position="2013"/>
    </location>
</feature>
<feature type="compositionally biased region" description="Polar residues" evidence="5">
    <location>
        <begin position="1863"/>
        <end position="1875"/>
    </location>
</feature>
<feature type="compositionally biased region" description="Polar residues" evidence="5">
    <location>
        <begin position="1902"/>
        <end position="1911"/>
    </location>
</feature>
<dbReference type="InterPro" id="IPR011990">
    <property type="entry name" value="TPR-like_helical_dom_sf"/>
</dbReference>
<protein>
    <submittedName>
        <fullName evidence="6">RNA polymerase-associated protein CTR9-like protein</fullName>
    </submittedName>
</protein>
<keyword evidence="1" id="KW-0677">Repeat</keyword>
<evidence type="ECO:0000313" key="6">
    <source>
        <dbReference type="EMBL" id="OMJ25306.1"/>
    </source>
</evidence>
<dbReference type="PROSITE" id="PS50005">
    <property type="entry name" value="TPR"/>
    <property type="match status" value="2"/>
</dbReference>
<reference evidence="7" key="1">
    <citation type="submission" date="2017-01" db="EMBL/GenBank/DDBJ databases">
        <authorList>
            <person name="Wang Y."/>
            <person name="White M."/>
            <person name="Kvist S."/>
            <person name="Moncalvo J.-M."/>
        </authorList>
    </citation>
    <scope>NUCLEOTIDE SEQUENCE [LARGE SCALE GENOMIC DNA]</scope>
    <source>
        <strain evidence="7">ID-206-W2</strain>
    </source>
</reference>
<dbReference type="OrthoDB" id="343875at2759"/>
<feature type="compositionally biased region" description="Basic residues" evidence="5">
    <location>
        <begin position="1915"/>
        <end position="1928"/>
    </location>
</feature>
<feature type="coiled-coil region" evidence="4">
    <location>
        <begin position="1729"/>
        <end position="1803"/>
    </location>
</feature>
<feature type="compositionally biased region" description="Basic and acidic residues" evidence="5">
    <location>
        <begin position="2051"/>
        <end position="2067"/>
    </location>
</feature>
<keyword evidence="7" id="KW-1185">Reference proteome</keyword>
<feature type="coiled-coil region" evidence="4">
    <location>
        <begin position="480"/>
        <end position="507"/>
    </location>
</feature>
<evidence type="ECO:0000256" key="2">
    <source>
        <dbReference type="ARBA" id="ARBA00022803"/>
    </source>
</evidence>
<feature type="compositionally biased region" description="Low complexity" evidence="5">
    <location>
        <begin position="377"/>
        <end position="393"/>
    </location>
</feature>
<dbReference type="GO" id="GO:0006368">
    <property type="term" value="P:transcription elongation by RNA polymerase II"/>
    <property type="evidence" value="ECO:0007669"/>
    <property type="project" value="TreeGrafter"/>
</dbReference>
<keyword evidence="4" id="KW-0175">Coiled coil</keyword>
<dbReference type="EMBL" id="LSSM01001667">
    <property type="protein sequence ID" value="OMJ25306.1"/>
    <property type="molecule type" value="Genomic_DNA"/>
</dbReference>
<dbReference type="SUPFAM" id="SSF48452">
    <property type="entry name" value="TPR-like"/>
    <property type="match status" value="2"/>
</dbReference>
<name>A0A1R1YF48_9FUNG</name>
<dbReference type="Gene3D" id="1.25.40.10">
    <property type="entry name" value="Tetratricopeptide repeat domain"/>
    <property type="match status" value="4"/>
</dbReference>
<comment type="caution">
    <text evidence="6">The sequence shown here is derived from an EMBL/GenBank/DDBJ whole genome shotgun (WGS) entry which is preliminary data.</text>
</comment>
<feature type="region of interest" description="Disordered" evidence="5">
    <location>
        <begin position="57"/>
        <end position="143"/>
    </location>
</feature>
<feature type="region of interest" description="Disordered" evidence="5">
    <location>
        <begin position="1828"/>
        <end position="2108"/>
    </location>
</feature>
<dbReference type="PANTHER" id="PTHR14027:SF2">
    <property type="entry name" value="RNA POLYMERASE-ASSOCIATED PROTEIN CTR9 HOMOLOG"/>
    <property type="match status" value="1"/>
</dbReference>
<feature type="compositionally biased region" description="Basic residues" evidence="5">
    <location>
        <begin position="1968"/>
        <end position="1984"/>
    </location>
</feature>
<feature type="compositionally biased region" description="Polar residues" evidence="5">
    <location>
        <begin position="2068"/>
        <end position="2083"/>
    </location>
</feature>
<dbReference type="Pfam" id="PF13181">
    <property type="entry name" value="TPR_8"/>
    <property type="match status" value="1"/>
</dbReference>
<dbReference type="InterPro" id="IPR031101">
    <property type="entry name" value="Ctr9"/>
</dbReference>
<dbReference type="GO" id="GO:0000993">
    <property type="term" value="F:RNA polymerase II complex binding"/>
    <property type="evidence" value="ECO:0007669"/>
    <property type="project" value="TreeGrafter"/>
</dbReference>
<feature type="compositionally biased region" description="Polar residues" evidence="5">
    <location>
        <begin position="65"/>
        <end position="125"/>
    </location>
</feature>
<dbReference type="GO" id="GO:0006355">
    <property type="term" value="P:regulation of DNA-templated transcription"/>
    <property type="evidence" value="ECO:0007669"/>
    <property type="project" value="InterPro"/>
</dbReference>
<evidence type="ECO:0000256" key="1">
    <source>
        <dbReference type="ARBA" id="ARBA00022737"/>
    </source>
</evidence>